<keyword evidence="2" id="KW-0677">Repeat</keyword>
<protein>
    <submittedName>
        <fullName evidence="4">Uncharacterized protein</fullName>
    </submittedName>
</protein>
<dbReference type="PANTHER" id="PTHR46093">
    <property type="entry name" value="ACYL-COA-BINDING DOMAIN-CONTAINING PROTEIN 5"/>
    <property type="match status" value="1"/>
</dbReference>
<feature type="region of interest" description="Disordered" evidence="3">
    <location>
        <begin position="33"/>
        <end position="54"/>
    </location>
</feature>
<feature type="non-terminal residue" evidence="4">
    <location>
        <position position="1"/>
    </location>
</feature>
<keyword evidence="1" id="KW-0880">Kelch repeat</keyword>
<evidence type="ECO:0000256" key="2">
    <source>
        <dbReference type="ARBA" id="ARBA00022737"/>
    </source>
</evidence>
<reference evidence="4" key="1">
    <citation type="submission" date="2014-05" db="EMBL/GenBank/DDBJ databases">
        <title>The transcriptome of the halophilic microalga Tetraselmis sp. GSL018 isolated from the Great Salt Lake, Utah.</title>
        <authorList>
            <person name="Jinkerson R.E."/>
            <person name="D'Adamo S."/>
            <person name="Posewitz M.C."/>
        </authorList>
    </citation>
    <scope>NUCLEOTIDE SEQUENCE</scope>
    <source>
        <strain evidence="4">GSL018</strain>
    </source>
</reference>
<organism evidence="4">
    <name type="scientific">Tetraselmis sp. GSL018</name>
    <dbReference type="NCBI Taxonomy" id="582737"/>
    <lineage>
        <taxon>Eukaryota</taxon>
        <taxon>Viridiplantae</taxon>
        <taxon>Chlorophyta</taxon>
        <taxon>core chlorophytes</taxon>
        <taxon>Chlorodendrophyceae</taxon>
        <taxon>Chlorodendrales</taxon>
        <taxon>Chlorodendraceae</taxon>
        <taxon>Tetraselmis</taxon>
    </lineage>
</organism>
<dbReference type="AlphaFoldDB" id="A0A061QKW7"/>
<dbReference type="SUPFAM" id="SSF117281">
    <property type="entry name" value="Kelch motif"/>
    <property type="match status" value="1"/>
</dbReference>
<name>A0A061QKW7_9CHLO</name>
<dbReference type="Gene3D" id="2.120.10.80">
    <property type="entry name" value="Kelch-type beta propeller"/>
    <property type="match status" value="1"/>
</dbReference>
<evidence type="ECO:0000256" key="1">
    <source>
        <dbReference type="ARBA" id="ARBA00022441"/>
    </source>
</evidence>
<proteinExistence type="predicted"/>
<dbReference type="PANTHER" id="PTHR46093:SF18">
    <property type="entry name" value="FIBRONECTIN TYPE-III DOMAIN-CONTAINING PROTEIN"/>
    <property type="match status" value="1"/>
</dbReference>
<dbReference type="Pfam" id="PF24681">
    <property type="entry name" value="Kelch_KLHDC2_KLHL20_DRC7"/>
    <property type="match status" value="1"/>
</dbReference>
<dbReference type="EMBL" id="GBEZ01025837">
    <property type="protein sequence ID" value="JAC61297.1"/>
    <property type="molecule type" value="Transcribed_RNA"/>
</dbReference>
<evidence type="ECO:0000256" key="3">
    <source>
        <dbReference type="SAM" id="MobiDB-lite"/>
    </source>
</evidence>
<feature type="compositionally biased region" description="Polar residues" evidence="3">
    <location>
        <begin position="374"/>
        <end position="385"/>
    </location>
</feature>
<accession>A0A061QKW7</accession>
<feature type="region of interest" description="Disordered" evidence="3">
    <location>
        <begin position="367"/>
        <end position="469"/>
    </location>
</feature>
<gene>
    <name evidence="4" type="ORF">TSPGSL018_26637</name>
</gene>
<evidence type="ECO:0000313" key="4">
    <source>
        <dbReference type="EMBL" id="JAC61297.1"/>
    </source>
</evidence>
<dbReference type="InterPro" id="IPR015915">
    <property type="entry name" value="Kelch-typ_b-propeller"/>
</dbReference>
<sequence>RRSGAPRRAHRLRLRAAHARLWRADRVQPLRRAPRVPPRPLRVGPRQGGGARSGHSAAVLRRGRLLVIFGGFDGFRPLNDLYCLDTRSYVWMQLELRSGQPLGRSGSACFSVGTSRVYVTGGYTKGGFLNDVQALDTEKRRVHHIQVLGGPYSTSLFKVRVTFSEGTDPETVPLAVQWYRCRSKGQFEPIPGATSMAYLPNADDMLGRLGVACLPCTRDTGQATGASFFAVTTTVRVDPELSLLVKHFIANAYAEFNIRLLSTKGSSRPLQLSFTPVAVRVKLNGVTQFKGLYDTSFKIVLSHKRFNTFVLQLSQEKVLPMAVEHVYERDLIALTGRGFWAIAMSRPELPNYLPPCTTEDAKYESYDTARKNSAKSQLDSTTLTGIASDEQPKQSRPVQKIFGRLGSFQRGKKSDRTSRVMPTVRESEAEAEIRPASSTSPPRLPRLPRRAAHILPEVSPRGKYGRDSITSQRRFQGWVIH</sequence>